<evidence type="ECO:0000313" key="3">
    <source>
        <dbReference type="Proteomes" id="UP000528457"/>
    </source>
</evidence>
<feature type="transmembrane region" description="Helical" evidence="1">
    <location>
        <begin position="12"/>
        <end position="30"/>
    </location>
</feature>
<dbReference type="PANTHER" id="PTHR32063">
    <property type="match status" value="1"/>
</dbReference>
<feature type="transmembrane region" description="Helical" evidence="1">
    <location>
        <begin position="861"/>
        <end position="884"/>
    </location>
</feature>
<dbReference type="GO" id="GO:0005886">
    <property type="term" value="C:plasma membrane"/>
    <property type="evidence" value="ECO:0007669"/>
    <property type="project" value="TreeGrafter"/>
</dbReference>
<feature type="transmembrane region" description="Helical" evidence="1">
    <location>
        <begin position="455"/>
        <end position="478"/>
    </location>
</feature>
<dbReference type="InParanoid" id="A0A7X0JQP5"/>
<evidence type="ECO:0000313" key="2">
    <source>
        <dbReference type="EMBL" id="MBB6520524.1"/>
    </source>
</evidence>
<dbReference type="EMBL" id="JACHHT010000001">
    <property type="protein sequence ID" value="MBB6520524.1"/>
    <property type="molecule type" value="Genomic_DNA"/>
</dbReference>
<feature type="transmembrane region" description="Helical" evidence="1">
    <location>
        <begin position="917"/>
        <end position="938"/>
    </location>
</feature>
<dbReference type="RefSeq" id="WP_166850970.1">
    <property type="nucleotide sequence ID" value="NZ_JAAONY010000001.1"/>
</dbReference>
<feature type="transmembrane region" description="Helical" evidence="1">
    <location>
        <begin position="427"/>
        <end position="449"/>
    </location>
</feature>
<dbReference type="PANTHER" id="PTHR32063:SF33">
    <property type="entry name" value="RND SUPERFAMILY EFFLUX PUMP PERMEASE COMPONENT"/>
    <property type="match status" value="1"/>
</dbReference>
<keyword evidence="1" id="KW-0472">Membrane</keyword>
<dbReference type="Gene3D" id="3.30.2090.10">
    <property type="entry name" value="Multidrug efflux transporter AcrB TolC docking domain, DN and DC subdomains"/>
    <property type="match status" value="2"/>
</dbReference>
<dbReference type="SUPFAM" id="SSF82714">
    <property type="entry name" value="Multidrug efflux transporter AcrB TolC docking domain, DN and DC subdomains"/>
    <property type="match status" value="2"/>
</dbReference>
<feature type="transmembrane region" description="Helical" evidence="1">
    <location>
        <begin position="965"/>
        <end position="982"/>
    </location>
</feature>
<dbReference type="Proteomes" id="UP000528457">
    <property type="component" value="Unassembled WGS sequence"/>
</dbReference>
<dbReference type="SUPFAM" id="SSF82866">
    <property type="entry name" value="Multidrug efflux transporter AcrB transmembrane domain"/>
    <property type="match status" value="2"/>
</dbReference>
<proteinExistence type="predicted"/>
<feature type="transmembrane region" description="Helical" evidence="1">
    <location>
        <begin position="531"/>
        <end position="552"/>
    </location>
</feature>
<comment type="caution">
    <text evidence="2">The sequence shown here is derived from an EMBL/GenBank/DDBJ whole genome shotgun (WGS) entry which is preliminary data.</text>
</comment>
<sequence>MNRLVQWFVENPIAANLLMVAIIIGGVYNYNQLDREVFPGASPETLSVYVPYPGAGPKEVEEQIVKRIEQAVFDLEGIKKIESSARNGSGNVTIEVQNDYDTQALLNEVKTRVDSITTFPADVERPEVRENKQKIEVLSVGIYGEVDDAALKATGEWLRDEISLLPAVTLVDLEAVRPEQMAIEISEQKLRRYGLRFEDVVNAVRGSSMNLGAGSIRSKNGDLQVQTRAQAYTVEDFQNIVIQGKEDGSELTIGDVADVKETLEEWNLIARLNGRKAVYLEVYATDNPNVVETAKEVRKFMDEVQDQLPPGVHAVVWRDWSTLFEGRLNLLMNNSLSGLVLVFVVLMLFLRPALAAWVTLGIAVAFLGALWFLPLTGVSLNMLSLFAFLLVLGIVVDDAIIVGESVYSRQQAGMQGNLSAATGAKMVSKPVLLAVVSTIIFFAPMLFIPGPLGEISFGIPAVVTLCLVFSLVESLLILPSHLAHMKPEKDSRFTFMRRFQKWRQGVASGLEYVADRYYKTSLKRMLQHNGATVAVFIVAFGLSVSVFMGGWVGKSFMPVVASDFVRLRMKIPEGAPFSTMDSIIERVEGAVPELKQDTNLFGEGGGDAVIKDMQTWGWRNNILVSLSLDNSDGKVSADAVVKRWRELVGPLPELEEITLDATINDVGADISLLLTAPGDDEAVLNDVAKKLEEALLSYSGVHDVRNTIESARSDIQLSLKPYAETLGLSLSDVARQVRQGFYGAEAQRIPKGNEDVRVMVRYPKEERNNVDHLSDVRIRTMDQREIPLDAVANVDYVPGYSHIKREDRKRSVKVRAYVKDGVGVPDEIVQSIFKEHYPEWRKQYPGLRLSVSEGMKEEQEFMVSILVNFFVASLVVLALMAIAFKSYWQPFLIFTAVPFGFMGAIAGHMILGREISMMSFLGFFACSGVVVNDNLVLLDRINQLRAQGESVYDAVVNAGRDRFRAIILTSVTTFVGLVPILFETSTQAQFLVPMVISLSFGVLLATTVTLILVPSLFMLAERAKARWRSEASPLPRAV</sequence>
<dbReference type="Pfam" id="PF00873">
    <property type="entry name" value="ACR_tran"/>
    <property type="match status" value="1"/>
</dbReference>
<dbReference type="GO" id="GO:0042910">
    <property type="term" value="F:xenobiotic transmembrane transporter activity"/>
    <property type="evidence" value="ECO:0007669"/>
    <property type="project" value="TreeGrafter"/>
</dbReference>
<dbReference type="InterPro" id="IPR001036">
    <property type="entry name" value="Acrflvin-R"/>
</dbReference>
<dbReference type="Gene3D" id="3.30.70.1440">
    <property type="entry name" value="Multidrug efflux transporter AcrB pore domain"/>
    <property type="match status" value="1"/>
</dbReference>
<dbReference type="PRINTS" id="PR00702">
    <property type="entry name" value="ACRIFLAVINRP"/>
</dbReference>
<feature type="transmembrane region" description="Helical" evidence="1">
    <location>
        <begin position="994"/>
        <end position="1019"/>
    </location>
</feature>
<reference evidence="2 3" key="1">
    <citation type="submission" date="2020-08" db="EMBL/GenBank/DDBJ databases">
        <title>Genomic Encyclopedia of Type Strains, Phase IV (KMG-IV): sequencing the most valuable type-strain genomes for metagenomic binning, comparative biology and taxonomic classification.</title>
        <authorList>
            <person name="Goeker M."/>
        </authorList>
    </citation>
    <scope>NUCLEOTIDE SEQUENCE [LARGE SCALE GENOMIC DNA]</scope>
    <source>
        <strain evidence="2 3">DSM 22368</strain>
    </source>
</reference>
<keyword evidence="3" id="KW-1185">Reference proteome</keyword>
<accession>A0A7X0JQP5</accession>
<organism evidence="2 3">
    <name type="scientific">Pseudoteredinibacter isoporae</name>
    <dbReference type="NCBI Taxonomy" id="570281"/>
    <lineage>
        <taxon>Bacteria</taxon>
        <taxon>Pseudomonadati</taxon>
        <taxon>Pseudomonadota</taxon>
        <taxon>Gammaproteobacteria</taxon>
        <taxon>Cellvibrionales</taxon>
        <taxon>Cellvibrionaceae</taxon>
        <taxon>Pseudoteredinibacter</taxon>
    </lineage>
</organism>
<keyword evidence="1" id="KW-0812">Transmembrane</keyword>
<feature type="transmembrane region" description="Helical" evidence="1">
    <location>
        <begin position="330"/>
        <end position="349"/>
    </location>
</feature>
<evidence type="ECO:0000256" key="1">
    <source>
        <dbReference type="SAM" id="Phobius"/>
    </source>
</evidence>
<gene>
    <name evidence="2" type="ORF">HNR48_000802</name>
</gene>
<dbReference type="Gene3D" id="1.20.1640.10">
    <property type="entry name" value="Multidrug efflux transporter AcrB transmembrane domain"/>
    <property type="match status" value="2"/>
</dbReference>
<dbReference type="Gene3D" id="3.30.70.1430">
    <property type="entry name" value="Multidrug efflux transporter AcrB pore domain"/>
    <property type="match status" value="2"/>
</dbReference>
<keyword evidence="1" id="KW-1133">Transmembrane helix</keyword>
<feature type="transmembrane region" description="Helical" evidence="1">
    <location>
        <begin position="385"/>
        <end position="407"/>
    </location>
</feature>
<dbReference type="AlphaFoldDB" id="A0A7X0JQP5"/>
<dbReference type="Gene3D" id="3.30.70.1320">
    <property type="entry name" value="Multidrug efflux transporter AcrB pore domain like"/>
    <property type="match status" value="1"/>
</dbReference>
<dbReference type="InterPro" id="IPR027463">
    <property type="entry name" value="AcrB_DN_DC_subdom"/>
</dbReference>
<name>A0A7X0JQP5_9GAMM</name>
<feature type="transmembrane region" description="Helical" evidence="1">
    <location>
        <begin position="354"/>
        <end position="373"/>
    </location>
</feature>
<protein>
    <submittedName>
        <fullName evidence="2">Multidrug efflux pump subunit AcrB</fullName>
    </submittedName>
</protein>
<feature type="transmembrane region" description="Helical" evidence="1">
    <location>
        <begin position="891"/>
        <end position="911"/>
    </location>
</feature>
<dbReference type="SUPFAM" id="SSF82693">
    <property type="entry name" value="Multidrug efflux transporter AcrB pore domain, PN1, PN2, PC1 and PC2 subdomains"/>
    <property type="match status" value="2"/>
</dbReference>